<dbReference type="AlphaFoldDB" id="A0A1F8CSW6"/>
<organism evidence="1 2">
    <name type="scientific">Candidatus Woesebacteria bacterium RIFOXYB1_FULL_38_16</name>
    <dbReference type="NCBI Taxonomy" id="1802538"/>
    <lineage>
        <taxon>Bacteria</taxon>
        <taxon>Candidatus Woeseibacteriota</taxon>
    </lineage>
</organism>
<dbReference type="Proteomes" id="UP000178999">
    <property type="component" value="Unassembled WGS sequence"/>
</dbReference>
<accession>A0A1F8CSW6</accession>
<protein>
    <submittedName>
        <fullName evidence="1">Uncharacterized protein</fullName>
    </submittedName>
</protein>
<evidence type="ECO:0000313" key="2">
    <source>
        <dbReference type="Proteomes" id="UP000178999"/>
    </source>
</evidence>
<dbReference type="InterPro" id="IPR011051">
    <property type="entry name" value="RmlC_Cupin_sf"/>
</dbReference>
<dbReference type="SUPFAM" id="SSF51182">
    <property type="entry name" value="RmlC-like cupins"/>
    <property type="match status" value="1"/>
</dbReference>
<reference evidence="1 2" key="1">
    <citation type="journal article" date="2016" name="Nat. Commun.">
        <title>Thousands of microbial genomes shed light on interconnected biogeochemical processes in an aquifer system.</title>
        <authorList>
            <person name="Anantharaman K."/>
            <person name="Brown C.T."/>
            <person name="Hug L.A."/>
            <person name="Sharon I."/>
            <person name="Castelle C.J."/>
            <person name="Probst A.J."/>
            <person name="Thomas B.C."/>
            <person name="Singh A."/>
            <person name="Wilkins M.J."/>
            <person name="Karaoz U."/>
            <person name="Brodie E.L."/>
            <person name="Williams K.H."/>
            <person name="Hubbard S.S."/>
            <person name="Banfield J.F."/>
        </authorList>
    </citation>
    <scope>NUCLEOTIDE SEQUENCE [LARGE SCALE GENOMIC DNA]</scope>
</reference>
<name>A0A1F8CSW6_9BACT</name>
<gene>
    <name evidence="1" type="ORF">A2382_02960</name>
</gene>
<sequence length="111" mass="12719">MHSQVIRFTNSGELYVLRRGRYLSEDAKYEVIWETGDVVTLPDGTPAKFLNAGWKNKRLYAQVSMFPNVPFEAPIEWLEPFTGVKHGILKGFRNRVIRHALTGSSVKPKKE</sequence>
<dbReference type="EMBL" id="MGHY01000019">
    <property type="protein sequence ID" value="OGM79166.1"/>
    <property type="molecule type" value="Genomic_DNA"/>
</dbReference>
<evidence type="ECO:0000313" key="1">
    <source>
        <dbReference type="EMBL" id="OGM79166.1"/>
    </source>
</evidence>
<proteinExistence type="predicted"/>
<comment type="caution">
    <text evidence="1">The sequence shown here is derived from an EMBL/GenBank/DDBJ whole genome shotgun (WGS) entry which is preliminary data.</text>
</comment>